<dbReference type="PANTHER" id="PTHR42881">
    <property type="entry name" value="PROLYL ENDOPEPTIDASE"/>
    <property type="match status" value="1"/>
</dbReference>
<comment type="catalytic activity">
    <reaction evidence="1">
        <text>Hydrolysis of Pro-|-Xaa &gt;&gt; Ala-|-Xaa in oligopeptides.</text>
        <dbReference type="EC" id="3.4.21.26"/>
    </reaction>
</comment>
<dbReference type="PRINTS" id="PR00862">
    <property type="entry name" value="PROLIGOPTASE"/>
</dbReference>
<dbReference type="GO" id="GO:0006508">
    <property type="term" value="P:proteolysis"/>
    <property type="evidence" value="ECO:0007669"/>
    <property type="project" value="UniProtKB-KW"/>
</dbReference>
<evidence type="ECO:0000313" key="12">
    <source>
        <dbReference type="Proteomes" id="UP000274756"/>
    </source>
</evidence>
<dbReference type="InterPro" id="IPR002470">
    <property type="entry name" value="Peptidase_S9A"/>
</dbReference>
<dbReference type="OrthoDB" id="248387at2759"/>
<evidence type="ECO:0000256" key="4">
    <source>
        <dbReference type="ARBA" id="ARBA00022670"/>
    </source>
</evidence>
<dbReference type="Proteomes" id="UP000274756">
    <property type="component" value="Unassembled WGS sequence"/>
</dbReference>
<evidence type="ECO:0000313" key="13">
    <source>
        <dbReference type="WBParaSite" id="DME_0000499101-mRNA-1"/>
    </source>
</evidence>
<keyword evidence="5 7" id="KW-0378">Hydrolase</keyword>
<keyword evidence="4 7" id="KW-0645">Protease</keyword>
<accession>A0A0N4UCJ4</accession>
<dbReference type="SUPFAM" id="SSF50993">
    <property type="entry name" value="Peptidase/esterase 'gauge' domain"/>
    <property type="match status" value="1"/>
</dbReference>
<dbReference type="InterPro" id="IPR051167">
    <property type="entry name" value="Prolyl_oligopep/macrocyclase"/>
</dbReference>
<dbReference type="InterPro" id="IPR029058">
    <property type="entry name" value="AB_hydrolase_fold"/>
</dbReference>
<dbReference type="FunFam" id="3.40.50.1820:FF:000005">
    <property type="entry name" value="Prolyl endopeptidase"/>
    <property type="match status" value="1"/>
</dbReference>
<evidence type="ECO:0000256" key="6">
    <source>
        <dbReference type="ARBA" id="ARBA00022825"/>
    </source>
</evidence>
<evidence type="ECO:0000313" key="10">
    <source>
        <dbReference type="EMBL" id="VDN58817.1"/>
    </source>
</evidence>
<proteinExistence type="inferred from homology"/>
<evidence type="ECO:0000256" key="1">
    <source>
        <dbReference type="ARBA" id="ARBA00001070"/>
    </source>
</evidence>
<dbReference type="Proteomes" id="UP000038040">
    <property type="component" value="Unplaced"/>
</dbReference>
<dbReference type="WBParaSite" id="DME_0000499101-mRNA-1">
    <property type="protein sequence ID" value="DME_0000499101-mRNA-1"/>
    <property type="gene ID" value="DME_0000499101"/>
</dbReference>
<sequence length="691" mass="78863">MVFDSLDCKCYPLARKDDTIVEDFHGIKANPDSAETKEFVNRVNSISERFFKGSSIREKIRKRLTQLWNYEKYYCPSKRGKYYYYYYNTGLLNQNVLYQQNNINEKGHVFLDPNKFSDDGTVSIRIQCFSKDGSILAFGLSEKGSDWVTLRFRTAEGVDVKDVVKGVKYSGLAWMPDNSGVFYSAYPDYKGALEGCAVEKNEYQSLFFHKMGTAQEDDVLIADFRSDPRCDPTNMLYYYDLSTLENNEIKGKLDLLPLFDKADAKYEFIGNDGDYAFVLTNHSSPMYKLIRTKFSTVQVGLTWETIIKEKEKCKLDWVKFAGKDRLIVAYLEDVKTKLYVYCPNTGERLCQIPLDIGTISGVFCTISVNELFLLFESFFTPGIIYHCDFQGLELSEPLKLKEIRRIKLSDVDTNEFFVKQVFASNRDGTKVPMYIMHNSSIKLDGNAPTILNGYGGFNRSILPNFSISRLLFLEHFNGIIAQANLRGGDEYGEKWHEAGMLERKQNVFDDFIASAEYLINNKYTSSERLAIRGASNGGLLVAACSQQRPDLFGAVVIEVGVLDMLRFHKFGIGGAWIPEYGDPDNPSHFCFLYKYSPLHNIRMPQANQWPSTLLMTADHDDRVVPSHSLKYIARLYEEILKHGDTQTNPVLIRVEVKAGHGSGKPTSKLIAHLVDMFSFLQRVLGLTWKDK</sequence>
<gene>
    <name evidence="10" type="ORF">DME_LOCUS8790</name>
</gene>
<evidence type="ECO:0000313" key="11">
    <source>
        <dbReference type="Proteomes" id="UP000038040"/>
    </source>
</evidence>
<keyword evidence="12" id="KW-1185">Reference proteome</keyword>
<dbReference type="Pfam" id="PF02897">
    <property type="entry name" value="Peptidase_S9_N"/>
    <property type="match status" value="1"/>
</dbReference>
<dbReference type="GO" id="GO:0005829">
    <property type="term" value="C:cytosol"/>
    <property type="evidence" value="ECO:0007669"/>
    <property type="project" value="TreeGrafter"/>
</dbReference>
<feature type="domain" description="Peptidase S9 prolyl oligopeptidase catalytic" evidence="8">
    <location>
        <begin position="464"/>
        <end position="685"/>
    </location>
</feature>
<organism evidence="11 13">
    <name type="scientific">Dracunculus medinensis</name>
    <name type="common">Guinea worm</name>
    <dbReference type="NCBI Taxonomy" id="318479"/>
    <lineage>
        <taxon>Eukaryota</taxon>
        <taxon>Metazoa</taxon>
        <taxon>Ecdysozoa</taxon>
        <taxon>Nematoda</taxon>
        <taxon>Chromadorea</taxon>
        <taxon>Rhabditida</taxon>
        <taxon>Spirurina</taxon>
        <taxon>Dracunculoidea</taxon>
        <taxon>Dracunculidae</taxon>
        <taxon>Dracunculus</taxon>
    </lineage>
</organism>
<dbReference type="GO" id="GO:0004252">
    <property type="term" value="F:serine-type endopeptidase activity"/>
    <property type="evidence" value="ECO:0007669"/>
    <property type="project" value="UniProtKB-UniRule"/>
</dbReference>
<evidence type="ECO:0000256" key="5">
    <source>
        <dbReference type="ARBA" id="ARBA00022801"/>
    </source>
</evidence>
<dbReference type="InterPro" id="IPR001375">
    <property type="entry name" value="Peptidase_S9_cat"/>
</dbReference>
<evidence type="ECO:0000259" key="9">
    <source>
        <dbReference type="Pfam" id="PF02897"/>
    </source>
</evidence>
<dbReference type="STRING" id="318479.A0A0N4UCJ4"/>
<evidence type="ECO:0000256" key="3">
    <source>
        <dbReference type="ARBA" id="ARBA00016310"/>
    </source>
</evidence>
<dbReference type="InterPro" id="IPR023302">
    <property type="entry name" value="Pept_S9A_N"/>
</dbReference>
<dbReference type="EC" id="3.4.21.-" evidence="7"/>
<feature type="domain" description="Peptidase S9A N-terminal" evidence="9">
    <location>
        <begin position="31"/>
        <end position="391"/>
    </location>
</feature>
<keyword evidence="6 7" id="KW-0720">Serine protease</keyword>
<comment type="similarity">
    <text evidence="2 7">Belongs to the peptidase S9A family.</text>
</comment>
<dbReference type="PANTHER" id="PTHR42881:SF2">
    <property type="entry name" value="PROLYL ENDOPEPTIDASE"/>
    <property type="match status" value="1"/>
</dbReference>
<evidence type="ECO:0000259" key="8">
    <source>
        <dbReference type="Pfam" id="PF00326"/>
    </source>
</evidence>
<dbReference type="Gene3D" id="3.40.50.1820">
    <property type="entry name" value="alpha/beta hydrolase"/>
    <property type="match status" value="1"/>
</dbReference>
<reference evidence="13" key="1">
    <citation type="submission" date="2017-02" db="UniProtKB">
        <authorList>
            <consortium name="WormBaseParasite"/>
        </authorList>
    </citation>
    <scope>IDENTIFICATION</scope>
</reference>
<reference evidence="10 12" key="2">
    <citation type="submission" date="2018-11" db="EMBL/GenBank/DDBJ databases">
        <authorList>
            <consortium name="Pathogen Informatics"/>
        </authorList>
    </citation>
    <scope>NUCLEOTIDE SEQUENCE [LARGE SCALE GENOMIC DNA]</scope>
</reference>
<evidence type="ECO:0000256" key="7">
    <source>
        <dbReference type="RuleBase" id="RU368024"/>
    </source>
</evidence>
<dbReference type="SUPFAM" id="SSF53474">
    <property type="entry name" value="alpha/beta-Hydrolases"/>
    <property type="match status" value="1"/>
</dbReference>
<dbReference type="AlphaFoldDB" id="A0A0N4UCJ4"/>
<dbReference type="GO" id="GO:0070012">
    <property type="term" value="F:oligopeptidase activity"/>
    <property type="evidence" value="ECO:0007669"/>
    <property type="project" value="TreeGrafter"/>
</dbReference>
<dbReference type="EMBL" id="UYYG01001172">
    <property type="protein sequence ID" value="VDN58817.1"/>
    <property type="molecule type" value="Genomic_DNA"/>
</dbReference>
<evidence type="ECO:0000256" key="2">
    <source>
        <dbReference type="ARBA" id="ARBA00005228"/>
    </source>
</evidence>
<dbReference type="Pfam" id="PF00326">
    <property type="entry name" value="Peptidase_S9"/>
    <property type="match status" value="1"/>
</dbReference>
<dbReference type="Gene3D" id="2.130.10.120">
    <property type="entry name" value="Prolyl oligopeptidase, N-terminal domain"/>
    <property type="match status" value="1"/>
</dbReference>
<protein>
    <recommendedName>
        <fullName evidence="3 7">Prolyl endopeptidase</fullName>
        <ecNumber evidence="7">3.4.21.-</ecNumber>
    </recommendedName>
</protein>
<name>A0A0N4UCJ4_DRAME</name>